<evidence type="ECO:0000313" key="3">
    <source>
        <dbReference type="Proteomes" id="UP000326912"/>
    </source>
</evidence>
<feature type="compositionally biased region" description="Basic residues" evidence="1">
    <location>
        <begin position="313"/>
        <end position="338"/>
    </location>
</feature>
<dbReference type="EMBL" id="BKZW01000002">
    <property type="protein sequence ID" value="GER90092.1"/>
    <property type="molecule type" value="Genomic_DNA"/>
</dbReference>
<evidence type="ECO:0008006" key="4">
    <source>
        <dbReference type="Google" id="ProtNLM"/>
    </source>
</evidence>
<evidence type="ECO:0000313" key="2">
    <source>
        <dbReference type="EMBL" id="GER90092.1"/>
    </source>
</evidence>
<feature type="region of interest" description="Disordered" evidence="1">
    <location>
        <begin position="295"/>
        <end position="338"/>
    </location>
</feature>
<accession>A0A5J4KSI7</accession>
<reference evidence="2 3" key="1">
    <citation type="submission" date="2019-10" db="EMBL/GenBank/DDBJ databases">
        <title>Dictyobacter vulcani sp. nov., within the class Ktedonobacteria, isolated from soil of volcanic Mt. Zao.</title>
        <authorList>
            <person name="Zheng Y."/>
            <person name="Wang C.M."/>
            <person name="Sakai Y."/>
            <person name="Abe K."/>
            <person name="Yokota A."/>
            <person name="Yabe S."/>
        </authorList>
    </citation>
    <scope>NUCLEOTIDE SEQUENCE [LARGE SCALE GENOMIC DNA]</scope>
    <source>
        <strain evidence="2 3">W12</strain>
    </source>
</reference>
<feature type="compositionally biased region" description="Basic and acidic residues" evidence="1">
    <location>
        <begin position="295"/>
        <end position="312"/>
    </location>
</feature>
<dbReference type="AlphaFoldDB" id="A0A5J4KSI7"/>
<dbReference type="Proteomes" id="UP000326912">
    <property type="component" value="Unassembled WGS sequence"/>
</dbReference>
<feature type="region of interest" description="Disordered" evidence="1">
    <location>
        <begin position="1"/>
        <end position="20"/>
    </location>
</feature>
<protein>
    <recommendedName>
        <fullName evidence="4">Transposase</fullName>
    </recommendedName>
</protein>
<feature type="region of interest" description="Disordered" evidence="1">
    <location>
        <begin position="508"/>
        <end position="543"/>
    </location>
</feature>
<dbReference type="RefSeq" id="WP_151757873.1">
    <property type="nucleotide sequence ID" value="NZ_BKZW01000002.1"/>
</dbReference>
<keyword evidence="3" id="KW-1185">Reference proteome</keyword>
<evidence type="ECO:0000256" key="1">
    <source>
        <dbReference type="SAM" id="MobiDB-lite"/>
    </source>
</evidence>
<proteinExistence type="predicted"/>
<feature type="compositionally biased region" description="Basic and acidic residues" evidence="1">
    <location>
        <begin position="1"/>
        <end position="11"/>
    </location>
</feature>
<gene>
    <name evidence="2" type="ORF">KDW_42540</name>
</gene>
<name>A0A5J4KSI7_9CHLR</name>
<sequence>MKQTKKQQEPRKPRKGPATPTFLLELPLMVDAGQAVRLRAHLEAARQLYNAILSEGQKRLRRLRTDPAWQHARVLPPSHTSERAAAFAALRKAHGFTEAGLHEAVKGLRVGWIAEHIEAVLAQTLATRAYRALNRVCLGQARRVRFKSRGRGFSSIENKRNDTGLRFVLQPPEEGNGGLLLWNGDQVPARIDWQDAVVAHGLRHRIKYARLVQRAASSPRAAGADAYGNRYVVQLALEGTPLHKPKHAIGQGIVGGDLGPSTLALVPQQGEASVQVFCAELVPDGRGLRRLQRQMERQRRAGNPEHYDEQGRIKKQGSRKRQWKQSHRYQATRRRKATRERKLAAHRKSLHGCLVHQVCAQGSTIIIEKISYKAWQRQYGKSVGLRAPGMFVDQLRRTVASTGGILVEVPTRSTALSQWCHGCGRKVKKPLSQRWHHCACGVGPVQRDLYSAFLAAYLDPADPTPSCAHYQPYWEGAEARLRAAHERLIQRAKEGQDLPRSLGITRARARLPESPEEPLQESALSAAATGLKAWDEPLEPPPL</sequence>
<comment type="caution">
    <text evidence="2">The sequence shown here is derived from an EMBL/GenBank/DDBJ whole genome shotgun (WGS) entry which is preliminary data.</text>
</comment>
<organism evidence="2 3">
    <name type="scientific">Dictyobacter vulcani</name>
    <dbReference type="NCBI Taxonomy" id="2607529"/>
    <lineage>
        <taxon>Bacteria</taxon>
        <taxon>Bacillati</taxon>
        <taxon>Chloroflexota</taxon>
        <taxon>Ktedonobacteria</taxon>
        <taxon>Ktedonobacterales</taxon>
        <taxon>Dictyobacteraceae</taxon>
        <taxon>Dictyobacter</taxon>
    </lineage>
</organism>